<accession>A0A0K0DEB8</accession>
<dbReference type="SMART" id="SM00204">
    <property type="entry name" value="TGFB"/>
    <property type="match status" value="1"/>
</dbReference>
<evidence type="ECO:0000256" key="3">
    <source>
        <dbReference type="ARBA" id="ARBA00022525"/>
    </source>
</evidence>
<keyword evidence="6" id="KW-1015">Disulfide bond</keyword>
<organism evidence="12 13">
    <name type="scientific">Angiostrongylus cantonensis</name>
    <name type="common">Rat lungworm</name>
    <dbReference type="NCBI Taxonomy" id="6313"/>
    <lineage>
        <taxon>Eukaryota</taxon>
        <taxon>Metazoa</taxon>
        <taxon>Ecdysozoa</taxon>
        <taxon>Nematoda</taxon>
        <taxon>Chromadorea</taxon>
        <taxon>Rhabditida</taxon>
        <taxon>Rhabditina</taxon>
        <taxon>Rhabditomorpha</taxon>
        <taxon>Strongyloidea</taxon>
        <taxon>Metastrongylidae</taxon>
        <taxon>Angiostrongylus</taxon>
    </lineage>
</organism>
<dbReference type="WBParaSite" id="ACAC_0000917201-mRNA-1">
    <property type="protein sequence ID" value="ACAC_0000917201-mRNA-1"/>
    <property type="gene ID" value="ACAC_0000917201"/>
</dbReference>
<reference evidence="13" key="2">
    <citation type="submission" date="2017-02" db="UniProtKB">
        <authorList>
            <consortium name="WormBaseParasite"/>
        </authorList>
    </citation>
    <scope>IDENTIFICATION</scope>
</reference>
<dbReference type="Proteomes" id="UP000035642">
    <property type="component" value="Unassembled WGS sequence"/>
</dbReference>
<dbReference type="PANTHER" id="PTHR11848:SF310">
    <property type="entry name" value="PROTEIN 60A-RELATED"/>
    <property type="match status" value="1"/>
</dbReference>
<sequence>MNRALLVCVSVIFTISARVSASLRLSPRELRMVQKGFLRRFGFSSVPNLSGPMLPIPDHVWEIYRKATEDDDMDWIRHYYPKELFELNSGLLISYNLSSSVRNVAQEEVKQAILKMRVGDVKKSARVSIFAVNEQQPEIRRLLDSKTIDVARQNQWFDFDVASAFHSSQSDCDTITFLVNHSDVTIFASEPHSMSTIQLSRHQSVPLIVYSVLKEPSRVRRKRATPSRRDRKKQRKQHHRNATESNVCQKKALYVDFEEIGWQEWILAPKSYEASQCVGICPHPLPAHLNATNHAIVQSLTNSLNPQVRH</sequence>
<feature type="domain" description="TGF-beta family profile" evidence="11">
    <location>
        <begin position="220"/>
        <end position="310"/>
    </location>
</feature>
<feature type="signal peptide" evidence="10">
    <location>
        <begin position="1"/>
        <end position="21"/>
    </location>
</feature>
<keyword evidence="4 10" id="KW-0732">Signal</keyword>
<evidence type="ECO:0000313" key="13">
    <source>
        <dbReference type="WBParaSite" id="ACAC_0000917201-mRNA-1"/>
    </source>
</evidence>
<evidence type="ECO:0000256" key="7">
    <source>
        <dbReference type="ARBA" id="ARBA00023180"/>
    </source>
</evidence>
<feature type="compositionally biased region" description="Basic residues" evidence="9">
    <location>
        <begin position="219"/>
        <end position="240"/>
    </location>
</feature>
<feature type="region of interest" description="Disordered" evidence="9">
    <location>
        <begin position="218"/>
        <end position="245"/>
    </location>
</feature>
<evidence type="ECO:0000256" key="10">
    <source>
        <dbReference type="SAM" id="SignalP"/>
    </source>
</evidence>
<evidence type="ECO:0000256" key="8">
    <source>
        <dbReference type="RuleBase" id="RU000354"/>
    </source>
</evidence>
<dbReference type="InterPro" id="IPR015615">
    <property type="entry name" value="TGF-beta-rel"/>
</dbReference>
<protein>
    <submittedName>
        <fullName evidence="13">TGF_BETA_2 domain-containing protein</fullName>
    </submittedName>
</protein>
<keyword evidence="3" id="KW-0964">Secreted</keyword>
<comment type="subcellular location">
    <subcellularLocation>
        <location evidence="1">Secreted</location>
    </subcellularLocation>
</comment>
<dbReference type="PROSITE" id="PS00250">
    <property type="entry name" value="TGF_BETA_1"/>
    <property type="match status" value="1"/>
</dbReference>
<dbReference type="Gene3D" id="2.10.90.10">
    <property type="entry name" value="Cystine-knot cytokines"/>
    <property type="match status" value="1"/>
</dbReference>
<keyword evidence="12" id="KW-1185">Reference proteome</keyword>
<dbReference type="Gene3D" id="2.60.120.970">
    <property type="match status" value="1"/>
</dbReference>
<evidence type="ECO:0000259" key="11">
    <source>
        <dbReference type="PROSITE" id="PS51362"/>
    </source>
</evidence>
<dbReference type="AlphaFoldDB" id="A0A0K0DEB8"/>
<dbReference type="GO" id="GO:0008083">
    <property type="term" value="F:growth factor activity"/>
    <property type="evidence" value="ECO:0007669"/>
    <property type="project" value="UniProtKB-KW"/>
</dbReference>
<dbReference type="PANTHER" id="PTHR11848">
    <property type="entry name" value="TGF-BETA FAMILY"/>
    <property type="match status" value="1"/>
</dbReference>
<feature type="chain" id="PRO_5005326870" evidence="10">
    <location>
        <begin position="22"/>
        <end position="310"/>
    </location>
</feature>
<dbReference type="Pfam" id="PF00019">
    <property type="entry name" value="TGF_beta"/>
    <property type="match status" value="1"/>
</dbReference>
<proteinExistence type="inferred from homology"/>
<dbReference type="InterPro" id="IPR001839">
    <property type="entry name" value="TGF-b_C"/>
</dbReference>
<dbReference type="InterPro" id="IPR029034">
    <property type="entry name" value="Cystine-knot_cytokine"/>
</dbReference>
<dbReference type="InterPro" id="IPR017948">
    <property type="entry name" value="TGFb_CS"/>
</dbReference>
<dbReference type="SUPFAM" id="SSF57501">
    <property type="entry name" value="Cystine-knot cytokines"/>
    <property type="match status" value="1"/>
</dbReference>
<reference evidence="12" key="1">
    <citation type="submission" date="2012-09" db="EMBL/GenBank/DDBJ databases">
        <authorList>
            <person name="Martin A.A."/>
        </authorList>
    </citation>
    <scope>NUCLEOTIDE SEQUENCE</scope>
</reference>
<comment type="similarity">
    <text evidence="2 8">Belongs to the TGF-beta family.</text>
</comment>
<name>A0A0K0DEB8_ANGCA</name>
<dbReference type="GO" id="GO:0005615">
    <property type="term" value="C:extracellular space"/>
    <property type="evidence" value="ECO:0007669"/>
    <property type="project" value="TreeGrafter"/>
</dbReference>
<evidence type="ECO:0000256" key="9">
    <source>
        <dbReference type="SAM" id="MobiDB-lite"/>
    </source>
</evidence>
<evidence type="ECO:0000313" key="12">
    <source>
        <dbReference type="Proteomes" id="UP000035642"/>
    </source>
</evidence>
<dbReference type="STRING" id="6313.A0A0K0DEB8"/>
<keyword evidence="7" id="KW-0325">Glycoprotein</keyword>
<evidence type="ECO:0000256" key="1">
    <source>
        <dbReference type="ARBA" id="ARBA00004613"/>
    </source>
</evidence>
<evidence type="ECO:0000256" key="6">
    <source>
        <dbReference type="ARBA" id="ARBA00023157"/>
    </source>
</evidence>
<evidence type="ECO:0000256" key="4">
    <source>
        <dbReference type="ARBA" id="ARBA00022729"/>
    </source>
</evidence>
<dbReference type="PROSITE" id="PS51362">
    <property type="entry name" value="TGF_BETA_2"/>
    <property type="match status" value="1"/>
</dbReference>
<keyword evidence="5 8" id="KW-0339">Growth factor</keyword>
<evidence type="ECO:0000256" key="2">
    <source>
        <dbReference type="ARBA" id="ARBA00006656"/>
    </source>
</evidence>
<dbReference type="GO" id="GO:0005125">
    <property type="term" value="F:cytokine activity"/>
    <property type="evidence" value="ECO:0007669"/>
    <property type="project" value="TreeGrafter"/>
</dbReference>
<evidence type="ECO:0000256" key="5">
    <source>
        <dbReference type="ARBA" id="ARBA00023030"/>
    </source>
</evidence>